<protein>
    <submittedName>
        <fullName evidence="1">Uncharacterized protein</fullName>
    </submittedName>
</protein>
<organism evidence="1 2">
    <name type="scientific">Cloacimonas acidaminovorans (strain Evry)</name>
    <dbReference type="NCBI Taxonomy" id="459349"/>
    <lineage>
        <taxon>Bacteria</taxon>
        <taxon>Pseudomonadati</taxon>
        <taxon>Candidatus Cloacimonadota</taxon>
        <taxon>Candidatus Cloacimonadia</taxon>
        <taxon>Candidatus Cloacimonadales</taxon>
        <taxon>Candidatus Cloacimonadaceae</taxon>
        <taxon>Candidatus Cloacimonas</taxon>
    </lineage>
</organism>
<evidence type="ECO:0000313" key="2">
    <source>
        <dbReference type="Proteomes" id="UP000002019"/>
    </source>
</evidence>
<dbReference type="KEGG" id="caci:CLOAM1882"/>
<dbReference type="AlphaFoldDB" id="B0VJM4"/>
<keyword evidence="2" id="KW-1185">Reference proteome</keyword>
<dbReference type="EMBL" id="CU466930">
    <property type="protein sequence ID" value="CAO81709.1"/>
    <property type="molecule type" value="Genomic_DNA"/>
</dbReference>
<name>B0VJM4_CLOAI</name>
<evidence type="ECO:0000313" key="1">
    <source>
        <dbReference type="EMBL" id="CAO81709.1"/>
    </source>
</evidence>
<gene>
    <name evidence="1" type="ordered locus">CLOAM1882</name>
</gene>
<dbReference type="STRING" id="459349.CLOAM1882"/>
<dbReference type="HOGENOM" id="CLU_3388765_0_0_0"/>
<sequence>MRVSCISLTNINGGTENETYPVYNAVNQLYFA</sequence>
<dbReference type="Proteomes" id="UP000002019">
    <property type="component" value="Chromosome"/>
</dbReference>
<reference evidence="1 2" key="1">
    <citation type="journal article" date="2008" name="J. Bacteriol.">
        <title>'Candidatus Cloacamonas acidaminovorans': genome sequence reconstruction provides a first glimpse of a new bacterial division.</title>
        <authorList>
            <person name="Pelletier E."/>
            <person name="Kreimeyer A."/>
            <person name="Bocs S."/>
            <person name="Rouy Z."/>
            <person name="Gyapay G."/>
            <person name="Chouari R."/>
            <person name="Riviere D."/>
            <person name="Ganesan A."/>
            <person name="Daegelen P."/>
            <person name="Sghir A."/>
            <person name="Cohen G.N."/>
            <person name="Medigue C."/>
            <person name="Weissenbach J."/>
            <person name="Le Paslier D."/>
        </authorList>
    </citation>
    <scope>NUCLEOTIDE SEQUENCE [LARGE SCALE GENOMIC DNA]</scope>
    <source>
        <strain evidence="2">Evry</strain>
    </source>
</reference>
<proteinExistence type="predicted"/>
<accession>B0VJM4</accession>